<keyword evidence="3" id="KW-1185">Reference proteome</keyword>
<gene>
    <name evidence="2" type="ORF">Atai01_04090</name>
</gene>
<accession>A0A9W6QXI7</accession>
<dbReference type="Proteomes" id="UP001165136">
    <property type="component" value="Unassembled WGS sequence"/>
</dbReference>
<feature type="region of interest" description="Disordered" evidence="1">
    <location>
        <begin position="155"/>
        <end position="214"/>
    </location>
</feature>
<dbReference type="AlphaFoldDB" id="A0A9W6QXI7"/>
<protein>
    <submittedName>
        <fullName evidence="2">Membrane protein</fullName>
    </submittedName>
</protein>
<feature type="compositionally biased region" description="Low complexity" evidence="1">
    <location>
        <begin position="190"/>
        <end position="214"/>
    </location>
</feature>
<organism evidence="2 3">
    <name type="scientific">Amycolatopsis taiwanensis</name>
    <dbReference type="NCBI Taxonomy" id="342230"/>
    <lineage>
        <taxon>Bacteria</taxon>
        <taxon>Bacillati</taxon>
        <taxon>Actinomycetota</taxon>
        <taxon>Actinomycetes</taxon>
        <taxon>Pseudonocardiales</taxon>
        <taxon>Pseudonocardiaceae</taxon>
        <taxon>Amycolatopsis</taxon>
    </lineage>
</organism>
<proteinExistence type="predicted"/>
<sequence length="214" mass="23365">MTNKNNRADRTEEMRKAVNTAAEQFRTPLLAALGAGNLATQAVADAMARAKERVTETGEAARKNLEELPTEVTTIREKFEPAELRKVIDNYTAAAFELYSKLAETGEEAWDRFRSEPRVKDVLKQVEEVLHTAQDRVGEVSAEARERVEGMLGTISKKSRAGGEKVAKASETLAHKVEETTPTAPPAKPAPKTRSAAATKRASTTRKSSGRSSK</sequence>
<name>A0A9W6QXI7_9PSEU</name>
<evidence type="ECO:0000313" key="3">
    <source>
        <dbReference type="Proteomes" id="UP001165136"/>
    </source>
</evidence>
<dbReference type="EMBL" id="BSTI01000001">
    <property type="protein sequence ID" value="GLY63790.1"/>
    <property type="molecule type" value="Genomic_DNA"/>
</dbReference>
<dbReference type="Gene3D" id="1.20.120.20">
    <property type="entry name" value="Apolipoprotein"/>
    <property type="match status" value="1"/>
</dbReference>
<feature type="compositionally biased region" description="Basic and acidic residues" evidence="1">
    <location>
        <begin position="161"/>
        <end position="179"/>
    </location>
</feature>
<evidence type="ECO:0000313" key="2">
    <source>
        <dbReference type="EMBL" id="GLY63790.1"/>
    </source>
</evidence>
<reference evidence="2" key="1">
    <citation type="submission" date="2023-03" db="EMBL/GenBank/DDBJ databases">
        <title>Amycolatopsis taiwanensis NBRC 103393.</title>
        <authorList>
            <person name="Ichikawa N."/>
            <person name="Sato H."/>
            <person name="Tonouchi N."/>
        </authorList>
    </citation>
    <scope>NUCLEOTIDE SEQUENCE</scope>
    <source>
        <strain evidence="2">NBRC 103393</strain>
    </source>
</reference>
<evidence type="ECO:0000256" key="1">
    <source>
        <dbReference type="SAM" id="MobiDB-lite"/>
    </source>
</evidence>
<comment type="caution">
    <text evidence="2">The sequence shown here is derived from an EMBL/GenBank/DDBJ whole genome shotgun (WGS) entry which is preliminary data.</text>
</comment>